<dbReference type="Proteomes" id="UP000595140">
    <property type="component" value="Unassembled WGS sequence"/>
</dbReference>
<keyword evidence="3" id="KW-1185">Reference proteome</keyword>
<evidence type="ECO:0000313" key="3">
    <source>
        <dbReference type="Proteomes" id="UP000595140"/>
    </source>
</evidence>
<dbReference type="AlphaFoldDB" id="A0A484LYZ7"/>
<dbReference type="EMBL" id="OOIL02002238">
    <property type="protein sequence ID" value="VFQ80988.1"/>
    <property type="molecule type" value="Genomic_DNA"/>
</dbReference>
<evidence type="ECO:0000256" key="1">
    <source>
        <dbReference type="SAM" id="Phobius"/>
    </source>
</evidence>
<keyword evidence="1" id="KW-0472">Membrane</keyword>
<reference evidence="2 3" key="1">
    <citation type="submission" date="2018-04" db="EMBL/GenBank/DDBJ databases">
        <authorList>
            <person name="Vogel A."/>
        </authorList>
    </citation>
    <scope>NUCLEOTIDE SEQUENCE [LARGE SCALE GENOMIC DNA]</scope>
</reference>
<protein>
    <submittedName>
        <fullName evidence="2">Uncharacterized protein</fullName>
    </submittedName>
</protein>
<name>A0A484LYZ7_9ASTE</name>
<keyword evidence="1" id="KW-0812">Transmembrane</keyword>
<proteinExistence type="predicted"/>
<sequence>MWENVLLLVSKQVICFKETCKLYFIPSSGSVTWLFICSIVSTDSAGKFVVFIVIWAFHILLFVDLVVHSAKIVYNRVLPSRNYAAKDINFGNGTRMAMLQGVNELAEAMKGCHVIIERSEENLR</sequence>
<organism evidence="2 3">
    <name type="scientific">Cuscuta campestris</name>
    <dbReference type="NCBI Taxonomy" id="132261"/>
    <lineage>
        <taxon>Eukaryota</taxon>
        <taxon>Viridiplantae</taxon>
        <taxon>Streptophyta</taxon>
        <taxon>Embryophyta</taxon>
        <taxon>Tracheophyta</taxon>
        <taxon>Spermatophyta</taxon>
        <taxon>Magnoliopsida</taxon>
        <taxon>eudicotyledons</taxon>
        <taxon>Gunneridae</taxon>
        <taxon>Pentapetalae</taxon>
        <taxon>asterids</taxon>
        <taxon>lamiids</taxon>
        <taxon>Solanales</taxon>
        <taxon>Convolvulaceae</taxon>
        <taxon>Cuscuteae</taxon>
        <taxon>Cuscuta</taxon>
        <taxon>Cuscuta subgen. Grammica</taxon>
        <taxon>Cuscuta sect. Cleistogrammica</taxon>
    </lineage>
</organism>
<dbReference type="OrthoDB" id="1748774at2759"/>
<accession>A0A484LYZ7</accession>
<keyword evidence="1" id="KW-1133">Transmembrane helix</keyword>
<gene>
    <name evidence="2" type="ORF">CCAM_LOCUS22764</name>
</gene>
<feature type="transmembrane region" description="Helical" evidence="1">
    <location>
        <begin position="21"/>
        <end position="42"/>
    </location>
</feature>
<evidence type="ECO:0000313" key="2">
    <source>
        <dbReference type="EMBL" id="VFQ80988.1"/>
    </source>
</evidence>
<feature type="transmembrane region" description="Helical" evidence="1">
    <location>
        <begin position="48"/>
        <end position="67"/>
    </location>
</feature>